<dbReference type="InterPro" id="IPR037401">
    <property type="entry name" value="SnoaL-like"/>
</dbReference>
<reference evidence="2" key="2">
    <citation type="submission" date="2020-09" db="EMBL/GenBank/DDBJ databases">
        <authorList>
            <person name="Sun Q."/>
            <person name="Kim S."/>
        </authorList>
    </citation>
    <scope>NUCLEOTIDE SEQUENCE</scope>
    <source>
        <strain evidence="2">KCTC 32182</strain>
    </source>
</reference>
<comment type="caution">
    <text evidence="2">The sequence shown here is derived from an EMBL/GenBank/DDBJ whole genome shotgun (WGS) entry which is preliminary data.</text>
</comment>
<proteinExistence type="predicted"/>
<evidence type="ECO:0000313" key="2">
    <source>
        <dbReference type="EMBL" id="GGY14107.1"/>
    </source>
</evidence>
<dbReference type="EMBL" id="BMYX01000007">
    <property type="protein sequence ID" value="GGY14107.1"/>
    <property type="molecule type" value="Genomic_DNA"/>
</dbReference>
<name>A0A918P1V0_9NEIS</name>
<gene>
    <name evidence="2" type="ORF">GCM10011289_16830</name>
</gene>
<evidence type="ECO:0000313" key="3">
    <source>
        <dbReference type="Proteomes" id="UP000645257"/>
    </source>
</evidence>
<feature type="domain" description="SnoaL-like" evidence="1">
    <location>
        <begin position="37"/>
        <end position="122"/>
    </location>
</feature>
<dbReference type="InterPro" id="IPR032710">
    <property type="entry name" value="NTF2-like_dom_sf"/>
</dbReference>
<keyword evidence="3" id="KW-1185">Reference proteome</keyword>
<dbReference type="Proteomes" id="UP000645257">
    <property type="component" value="Unassembled WGS sequence"/>
</dbReference>
<sequence>MSEANNDDLPEFLAHAGQAELCRRLEAMYHDVFAREEACRDYFAEDYRQCTDGVWSDRDMFVEHLKHVRERAGEIAFTVREAVCAGGMLADRHEVRVRTREGSQAHFEVMVMACLEKGRIARLIEQTRLCGGDERLSGLGSELKNPDR</sequence>
<dbReference type="RefSeq" id="WP_189533232.1">
    <property type="nucleotide sequence ID" value="NZ_BMYX01000007.1"/>
</dbReference>
<protein>
    <recommendedName>
        <fullName evidence="1">SnoaL-like domain-containing protein</fullName>
    </recommendedName>
</protein>
<organism evidence="2 3">
    <name type="scientific">Paludibacterium paludis</name>
    <dbReference type="NCBI Taxonomy" id="1225769"/>
    <lineage>
        <taxon>Bacteria</taxon>
        <taxon>Pseudomonadati</taxon>
        <taxon>Pseudomonadota</taxon>
        <taxon>Betaproteobacteria</taxon>
        <taxon>Neisseriales</taxon>
        <taxon>Chromobacteriaceae</taxon>
        <taxon>Paludibacterium</taxon>
    </lineage>
</organism>
<evidence type="ECO:0000259" key="1">
    <source>
        <dbReference type="Pfam" id="PF12680"/>
    </source>
</evidence>
<dbReference type="SUPFAM" id="SSF54427">
    <property type="entry name" value="NTF2-like"/>
    <property type="match status" value="1"/>
</dbReference>
<dbReference type="Pfam" id="PF12680">
    <property type="entry name" value="SnoaL_2"/>
    <property type="match status" value="1"/>
</dbReference>
<reference evidence="2" key="1">
    <citation type="journal article" date="2014" name="Int. J. Syst. Evol. Microbiol.">
        <title>Complete genome sequence of Corynebacterium casei LMG S-19264T (=DSM 44701T), isolated from a smear-ripened cheese.</title>
        <authorList>
            <consortium name="US DOE Joint Genome Institute (JGI-PGF)"/>
            <person name="Walter F."/>
            <person name="Albersmeier A."/>
            <person name="Kalinowski J."/>
            <person name="Ruckert C."/>
        </authorList>
    </citation>
    <scope>NUCLEOTIDE SEQUENCE</scope>
    <source>
        <strain evidence="2">KCTC 32182</strain>
    </source>
</reference>
<dbReference type="AlphaFoldDB" id="A0A918P1V0"/>
<accession>A0A918P1V0</accession>
<dbReference type="Gene3D" id="3.10.450.50">
    <property type="match status" value="1"/>
</dbReference>